<reference evidence="2 3" key="2">
    <citation type="submission" date="2017-04" db="EMBL/GenBank/DDBJ databases">
        <title>CpG methylation of centromeres and impact of large insertions on vertebrate speciation.</title>
        <authorList>
            <person name="Ichikawa K."/>
            <person name="Yoshimura J."/>
            <person name="Morishita S."/>
        </authorList>
    </citation>
    <scope>NUCLEOTIDE SEQUENCE</scope>
    <source>
        <strain evidence="2 3">HSOK</strain>
    </source>
</reference>
<proteinExistence type="predicted"/>
<evidence type="ECO:0000313" key="2">
    <source>
        <dbReference type="Ensembl" id="ENSORLP00015020913.1"/>
    </source>
</evidence>
<evidence type="ECO:0000259" key="1">
    <source>
        <dbReference type="Pfam" id="PF00078"/>
    </source>
</evidence>
<dbReference type="PANTHER" id="PTHR33332">
    <property type="entry name" value="REVERSE TRANSCRIPTASE DOMAIN-CONTAINING PROTEIN"/>
    <property type="match status" value="1"/>
</dbReference>
<dbReference type="AlphaFoldDB" id="A0A3P9IM26"/>
<dbReference type="Pfam" id="PF00078">
    <property type="entry name" value="RVT_1"/>
    <property type="match status" value="1"/>
</dbReference>
<name>A0A3P9IM26_ORYLA</name>
<reference evidence="2" key="3">
    <citation type="submission" date="2025-08" db="UniProtKB">
        <authorList>
            <consortium name="Ensembl"/>
        </authorList>
    </citation>
    <scope>IDENTIFICATION</scope>
    <source>
        <strain evidence="2">HSOK</strain>
    </source>
</reference>
<evidence type="ECO:0000313" key="3">
    <source>
        <dbReference type="Proteomes" id="UP000265200"/>
    </source>
</evidence>
<organism evidence="2 3">
    <name type="scientific">Oryzias latipes</name>
    <name type="common">Japanese rice fish</name>
    <name type="synonym">Japanese killifish</name>
    <dbReference type="NCBI Taxonomy" id="8090"/>
    <lineage>
        <taxon>Eukaryota</taxon>
        <taxon>Metazoa</taxon>
        <taxon>Chordata</taxon>
        <taxon>Craniata</taxon>
        <taxon>Vertebrata</taxon>
        <taxon>Euteleostomi</taxon>
        <taxon>Actinopterygii</taxon>
        <taxon>Neopterygii</taxon>
        <taxon>Teleostei</taxon>
        <taxon>Neoteleostei</taxon>
        <taxon>Acanthomorphata</taxon>
        <taxon>Ovalentaria</taxon>
        <taxon>Atherinomorphae</taxon>
        <taxon>Beloniformes</taxon>
        <taxon>Adrianichthyidae</taxon>
        <taxon>Oryziinae</taxon>
        <taxon>Oryzias</taxon>
    </lineage>
</organism>
<dbReference type="InterPro" id="IPR000477">
    <property type="entry name" value="RT_dom"/>
</dbReference>
<sequence>MRLQNTRGEASNVLVKLVLDLSKALDTINHEILLCKLMHYGVRGQALQWFRSSTCGREQYVKVDELKYYKLNIQTGVPQGSIMGREVALFVIYINNFVYCSGDIHKILFADATSLFMSHRNIELLEKLLNELLVKVDIWFKCNKLSLNSSKTFFIIFHTTRHKSTRRKFNINMDGRSQTQVDSIKFLVIHIDQFIIFEKNA</sequence>
<accession>A0A3P9IM26</accession>
<dbReference type="Proteomes" id="UP000265200">
    <property type="component" value="Chromosome 2"/>
</dbReference>
<dbReference type="Ensembl" id="ENSORLT00015030231.1">
    <property type="protein sequence ID" value="ENSORLP00015020913.1"/>
    <property type="gene ID" value="ENSORLG00015022096.1"/>
</dbReference>
<reference evidence="2" key="4">
    <citation type="submission" date="2025-09" db="UniProtKB">
        <authorList>
            <consortium name="Ensembl"/>
        </authorList>
    </citation>
    <scope>IDENTIFICATION</scope>
    <source>
        <strain evidence="2">HSOK</strain>
    </source>
</reference>
<reference key="1">
    <citation type="journal article" date="2007" name="Nature">
        <title>The medaka draft genome and insights into vertebrate genome evolution.</title>
        <authorList>
            <person name="Kasahara M."/>
            <person name="Naruse K."/>
            <person name="Sasaki S."/>
            <person name="Nakatani Y."/>
            <person name="Qu W."/>
            <person name="Ahsan B."/>
            <person name="Yamada T."/>
            <person name="Nagayasu Y."/>
            <person name="Doi K."/>
            <person name="Kasai Y."/>
            <person name="Jindo T."/>
            <person name="Kobayashi D."/>
            <person name="Shimada A."/>
            <person name="Toyoda A."/>
            <person name="Kuroki Y."/>
            <person name="Fujiyama A."/>
            <person name="Sasaki T."/>
            <person name="Shimizu A."/>
            <person name="Asakawa S."/>
            <person name="Shimizu N."/>
            <person name="Hashimoto S."/>
            <person name="Yang J."/>
            <person name="Lee Y."/>
            <person name="Matsushima K."/>
            <person name="Sugano S."/>
            <person name="Sakaizumi M."/>
            <person name="Narita T."/>
            <person name="Ohishi K."/>
            <person name="Haga S."/>
            <person name="Ohta F."/>
            <person name="Nomoto H."/>
            <person name="Nogata K."/>
            <person name="Morishita T."/>
            <person name="Endo T."/>
            <person name="Shin-I T."/>
            <person name="Takeda H."/>
            <person name="Morishita S."/>
            <person name="Kohara Y."/>
        </authorList>
    </citation>
    <scope>NUCLEOTIDE SEQUENCE [LARGE SCALE GENOMIC DNA]</scope>
    <source>
        <strain>Hd-rR</strain>
    </source>
</reference>
<feature type="domain" description="Reverse transcriptase" evidence="1">
    <location>
        <begin position="16"/>
        <end position="190"/>
    </location>
</feature>
<protein>
    <recommendedName>
        <fullName evidence="1">Reverse transcriptase domain-containing protein</fullName>
    </recommendedName>
</protein>